<dbReference type="InterPro" id="IPR040122">
    <property type="entry name" value="Importin_beta"/>
</dbReference>
<evidence type="ECO:0000256" key="6">
    <source>
        <dbReference type="SAM" id="MobiDB-lite"/>
    </source>
</evidence>
<evidence type="ECO:0000256" key="4">
    <source>
        <dbReference type="ARBA" id="ARBA00022737"/>
    </source>
</evidence>
<dbReference type="OrthoDB" id="7862313at2759"/>
<keyword evidence="4" id="KW-0677">Repeat</keyword>
<sequence length="844" mass="89732">MHPLLAGRLSPPMQYVRLFRQAEREALAGGKDLSHVEETSEPSDDGQIILNTELVTVVEMLGEVDDIIQCAATAPFDAATRWARLAPSLSDKASASKVLRDKVAACLDMLESWFVAEDETVKQAACEALEASAEAELPGIDAGAERFIPLLLQALSVSSIHQAALSALVAYVDELPSHFVATQVGPIVECLLHHLSVAPAEEAEDYVEALGTLACAVESAFVPVLAQAIQPLLTIQARPASEQLSTLRVAVQEALSAFVEASGPEAFRPFLQSTLAVATAQASSKPSAVLQPVKPEGEGEGDEDDDAESDAIALRCASFDFFGAVAKTYGAEIADALPSICPVLLETIERDEEAELEAALDAAEAKVDEEKQADESPSSADDDDDDDDYEDVNEGEDDDSVSGLISFETDQGHAISACVEIFSAAKQAFAPYLERVGAALLKHVKSEGDMDVVLAAAQGLLKALEILQEMSGAAKWEQGASLVPFCAEAQQLVTVAMPKILELLDESAEEESDLDSLLPEICISLGETLEKLGPALLTSQQVETLCETIKMVLEQQSSADAEEHVNTAGARSLLARISGSSVLEDLEALRAVINLLGTLLTVYGPAITPFVSANLTLILRFARPSNSASERCIALACIAEIASGLQSAVTPFTQPISAAIVSCLEKDQNSAVRTNALNALGFLVQNSDDAQLLQQQSLCEALTKVEDAFKRNEVDHNDVLGDNACALVARILLKNDALLPLEQLGPVWLAALPIRVDFEETETVITALDKLIRAENPLIVSQLPQILSYFATVLDSTKYGVWPEAPLAQVSQKGRDVVVKLARDLATGPQVAAVESAGLGAFLH</sequence>
<reference evidence="8" key="4">
    <citation type="submission" date="2015-06" db="UniProtKB">
        <authorList>
            <consortium name="EnsemblFungi"/>
        </authorList>
    </citation>
    <scope>IDENTIFICATION</scope>
</reference>
<dbReference type="EnsemblFungi" id="MVLG_03543T0">
    <property type="protein sequence ID" value="MVLG_03543T0"/>
    <property type="gene ID" value="MVLG_03543"/>
</dbReference>
<dbReference type="HOGENOM" id="CLU_342306_0_0_1"/>
<feature type="compositionally biased region" description="Acidic residues" evidence="6">
    <location>
        <begin position="298"/>
        <end position="308"/>
    </location>
</feature>
<dbReference type="STRING" id="683840.U5H8I4"/>
<feature type="region of interest" description="Disordered" evidence="6">
    <location>
        <begin position="286"/>
        <end position="308"/>
    </location>
</feature>
<evidence type="ECO:0000256" key="3">
    <source>
        <dbReference type="ARBA" id="ARBA00022490"/>
    </source>
</evidence>
<keyword evidence="2" id="KW-0813">Transport</keyword>
<reference evidence="9" key="1">
    <citation type="submission" date="2010-11" db="EMBL/GenBank/DDBJ databases">
        <title>The genome sequence of Microbotryum violaceum strain p1A1 Lamole.</title>
        <authorList>
            <person name="Cuomo C."/>
            <person name="Perlin M."/>
            <person name="Young S.K."/>
            <person name="Zeng Q."/>
            <person name="Gargeya S."/>
            <person name="Alvarado L."/>
            <person name="Berlin A."/>
            <person name="Chapman S.B."/>
            <person name="Chen Z."/>
            <person name="Freedman E."/>
            <person name="Gellesch M."/>
            <person name="Goldberg J."/>
            <person name="Griggs A."/>
            <person name="Gujja S."/>
            <person name="Heilman E."/>
            <person name="Heiman D."/>
            <person name="Howarth C."/>
            <person name="Mehta T."/>
            <person name="Neiman D."/>
            <person name="Pearson M."/>
            <person name="Roberts A."/>
            <person name="Saif S."/>
            <person name="Shea T."/>
            <person name="Shenoy N."/>
            <person name="Sisk P."/>
            <person name="Stolte C."/>
            <person name="Sykes S."/>
            <person name="White J."/>
            <person name="Yandava C."/>
            <person name="Haas B."/>
            <person name="Nusbaum C."/>
            <person name="Birren B."/>
        </authorList>
    </citation>
    <scope>NUCLEOTIDE SEQUENCE [LARGE SCALE GENOMIC DNA]</scope>
    <source>
        <strain evidence="9">p1A1 Lamole</strain>
    </source>
</reference>
<evidence type="ECO:0000313" key="7">
    <source>
        <dbReference type="EMBL" id="KDE06126.1"/>
    </source>
</evidence>
<dbReference type="Proteomes" id="UP000017200">
    <property type="component" value="Unassembled WGS sequence"/>
</dbReference>
<evidence type="ECO:0000313" key="8">
    <source>
        <dbReference type="EnsemblFungi" id="MVLG_03543T0"/>
    </source>
</evidence>
<evidence type="ECO:0000313" key="9">
    <source>
        <dbReference type="Proteomes" id="UP000017200"/>
    </source>
</evidence>
<evidence type="ECO:0000256" key="1">
    <source>
        <dbReference type="ARBA" id="ARBA00004496"/>
    </source>
</evidence>
<evidence type="ECO:0000256" key="2">
    <source>
        <dbReference type="ARBA" id="ARBA00022448"/>
    </source>
</evidence>
<dbReference type="InParanoid" id="U5H8I4"/>
<dbReference type="EMBL" id="GL541676">
    <property type="protein sequence ID" value="KDE06126.1"/>
    <property type="molecule type" value="Genomic_DNA"/>
</dbReference>
<dbReference type="AlphaFoldDB" id="U5H8I4"/>
<dbReference type="OMA" id="IAECINY"/>
<reference evidence="7 9" key="3">
    <citation type="journal article" date="2015" name="BMC Genomics">
        <title>Sex and parasites: genomic and transcriptomic analysis of Microbotryum lychnidis-dioicae, the biotrophic and plant-castrating anther smut fungus.</title>
        <authorList>
            <person name="Perlin M.H."/>
            <person name="Amselem J."/>
            <person name="Fontanillas E."/>
            <person name="Toh S.S."/>
            <person name="Chen Z."/>
            <person name="Goldberg J."/>
            <person name="Duplessis S."/>
            <person name="Henrissat B."/>
            <person name="Young S."/>
            <person name="Zeng Q."/>
            <person name="Aguileta G."/>
            <person name="Petit E."/>
            <person name="Badouin H."/>
            <person name="Andrews J."/>
            <person name="Razeeq D."/>
            <person name="Gabaldon T."/>
            <person name="Quesneville H."/>
            <person name="Giraud T."/>
            <person name="Hood M.E."/>
            <person name="Schultz D.J."/>
            <person name="Cuomo C.A."/>
        </authorList>
    </citation>
    <scope>NUCLEOTIDE SEQUENCE [LARGE SCALE GENOMIC DNA]</scope>
    <source>
        <strain evidence="9">p1A1 Lamole</strain>
        <strain evidence="7">P1A1 Lamole</strain>
    </source>
</reference>
<reference evidence="7" key="2">
    <citation type="submission" date="2010-11" db="EMBL/GenBank/DDBJ databases">
        <authorList>
            <consortium name="The Broad Institute Genome Sequencing Platform"/>
            <person name="Earl A."/>
            <person name="Ward D."/>
            <person name="Feldgarden M."/>
            <person name="Gevers D."/>
            <person name="Butler R."/>
            <person name="Young S.K."/>
            <person name="Zeng Q."/>
            <person name="Gargeya S."/>
            <person name="Fitzgerald M."/>
            <person name="Haas B."/>
            <person name="Abouelleil A."/>
            <person name="Alvarado L."/>
            <person name="Arachchi H.M."/>
            <person name="Berlin A."/>
            <person name="Brown A."/>
            <person name="Chapman S.B."/>
            <person name="Chen Z."/>
            <person name="Dunbar C."/>
            <person name="Freedman E."/>
            <person name="Gearin G."/>
            <person name="Gellesch M."/>
            <person name="Goldberg J."/>
            <person name="Griggs A."/>
            <person name="Gujja S."/>
            <person name="Heilman E."/>
            <person name="Heiman D."/>
            <person name="Howarth C."/>
            <person name="Larson L."/>
            <person name="Lui A."/>
            <person name="MacDonald P.J.P."/>
            <person name="Mehta T."/>
            <person name="Montmayeur A."/>
            <person name="Murphy C."/>
            <person name="Neiman D."/>
            <person name="Pearson M."/>
            <person name="Priest M."/>
            <person name="Roberts A."/>
            <person name="Saif S."/>
            <person name="Shea T."/>
            <person name="Shenoy N."/>
            <person name="Sisk P."/>
            <person name="Stolte C."/>
            <person name="Sykes S."/>
            <person name="White J."/>
            <person name="Yandava C."/>
            <person name="Wortman J."/>
            <person name="Nusbaum C."/>
            <person name="Birren B."/>
        </authorList>
    </citation>
    <scope>NUCLEOTIDE SEQUENCE</scope>
    <source>
        <strain evidence="7">P1A1 Lamole</strain>
    </source>
</reference>
<dbReference type="InterPro" id="IPR016024">
    <property type="entry name" value="ARM-type_fold"/>
</dbReference>
<organism evidence="7">
    <name type="scientific">Microbotryum lychnidis-dioicae (strain p1A1 Lamole / MvSl-1064)</name>
    <name type="common">Anther smut fungus</name>
    <dbReference type="NCBI Taxonomy" id="683840"/>
    <lineage>
        <taxon>Eukaryota</taxon>
        <taxon>Fungi</taxon>
        <taxon>Dikarya</taxon>
        <taxon>Basidiomycota</taxon>
        <taxon>Pucciniomycotina</taxon>
        <taxon>Microbotryomycetes</taxon>
        <taxon>Microbotryales</taxon>
        <taxon>Microbotryaceae</taxon>
        <taxon>Microbotryum</taxon>
    </lineage>
</organism>
<protein>
    <recommendedName>
        <fullName evidence="10">TOG domain-containing protein</fullName>
    </recommendedName>
</protein>
<keyword evidence="3" id="KW-0963">Cytoplasm</keyword>
<dbReference type="PANTHER" id="PTHR10527">
    <property type="entry name" value="IMPORTIN BETA"/>
    <property type="match status" value="1"/>
</dbReference>
<accession>U5H8I4</accession>
<feature type="region of interest" description="Disordered" evidence="6">
    <location>
        <begin position="363"/>
        <end position="403"/>
    </location>
</feature>
<dbReference type="GO" id="GO:0006606">
    <property type="term" value="P:protein import into nucleus"/>
    <property type="evidence" value="ECO:0007669"/>
    <property type="project" value="InterPro"/>
</dbReference>
<dbReference type="GO" id="GO:0005737">
    <property type="term" value="C:cytoplasm"/>
    <property type="evidence" value="ECO:0007669"/>
    <property type="project" value="UniProtKB-SubCell"/>
</dbReference>
<keyword evidence="5" id="KW-0653">Protein transport</keyword>
<keyword evidence="9" id="KW-1185">Reference proteome</keyword>
<dbReference type="EMBL" id="AEIJ01000344">
    <property type="status" value="NOT_ANNOTATED_CDS"/>
    <property type="molecule type" value="Genomic_DNA"/>
</dbReference>
<dbReference type="SUPFAM" id="SSF48371">
    <property type="entry name" value="ARM repeat"/>
    <property type="match status" value="2"/>
</dbReference>
<dbReference type="Gene3D" id="1.25.10.10">
    <property type="entry name" value="Leucine-rich Repeat Variant"/>
    <property type="match status" value="1"/>
</dbReference>
<dbReference type="InterPro" id="IPR011989">
    <property type="entry name" value="ARM-like"/>
</dbReference>
<gene>
    <name evidence="7" type="ORF">MVLG_03543</name>
</gene>
<feature type="compositionally biased region" description="Basic and acidic residues" evidence="6">
    <location>
        <begin position="363"/>
        <end position="374"/>
    </location>
</feature>
<comment type="subcellular location">
    <subcellularLocation>
        <location evidence="1">Cytoplasm</location>
    </subcellularLocation>
</comment>
<feature type="compositionally biased region" description="Acidic residues" evidence="6">
    <location>
        <begin position="380"/>
        <end position="400"/>
    </location>
</feature>
<proteinExistence type="predicted"/>
<name>U5H8I4_USTV1</name>
<evidence type="ECO:0008006" key="10">
    <source>
        <dbReference type="Google" id="ProtNLM"/>
    </source>
</evidence>
<evidence type="ECO:0000256" key="5">
    <source>
        <dbReference type="ARBA" id="ARBA00022927"/>
    </source>
</evidence>